<feature type="domain" description="NTF2-like" evidence="2">
    <location>
        <begin position="32"/>
        <end position="174"/>
    </location>
</feature>
<protein>
    <recommendedName>
        <fullName evidence="2">NTF2-like domain-containing protein</fullName>
    </recommendedName>
</protein>
<evidence type="ECO:0000259" key="2">
    <source>
        <dbReference type="Pfam" id="PF26534"/>
    </source>
</evidence>
<feature type="chain" id="PRO_5041414843" description="NTF2-like domain-containing protein" evidence="1">
    <location>
        <begin position="20"/>
        <end position="192"/>
    </location>
</feature>
<dbReference type="EMBL" id="JAULSV010000003">
    <property type="protein sequence ID" value="KAK0649590.1"/>
    <property type="molecule type" value="Genomic_DNA"/>
</dbReference>
<sequence>MRFFSTLALVASASAAATGLTSRGSDNDHGKKCLKQKDVDYLVNAYKSIINKWEAPKADFIADQGFFDYSDSINTIAGLPTGFPIFPNKEAFVAYQTATPDNLPLVIVEVGPWNCNQITVIWTATFTKVDGAVPLPVRGIAIIEGSYNKSQKDWEIQSLKVELNSMNFYRNTGGVCYRPEAPTVEVPEVTTV</sequence>
<evidence type="ECO:0000256" key="1">
    <source>
        <dbReference type="SAM" id="SignalP"/>
    </source>
</evidence>
<dbReference type="AlphaFoldDB" id="A0AA39YEL2"/>
<evidence type="ECO:0000313" key="4">
    <source>
        <dbReference type="Proteomes" id="UP001174936"/>
    </source>
</evidence>
<dbReference type="InterPro" id="IPR058645">
    <property type="entry name" value="NTF2-like_dom_7"/>
</dbReference>
<comment type="caution">
    <text evidence="3">The sequence shown here is derived from an EMBL/GenBank/DDBJ whole genome shotgun (WGS) entry which is preliminary data.</text>
</comment>
<keyword evidence="1" id="KW-0732">Signal</keyword>
<dbReference type="Pfam" id="PF26534">
    <property type="entry name" value="NTF2_7"/>
    <property type="match status" value="1"/>
</dbReference>
<evidence type="ECO:0000313" key="3">
    <source>
        <dbReference type="EMBL" id="KAK0649590.1"/>
    </source>
</evidence>
<organism evidence="3 4">
    <name type="scientific">Cercophora newfieldiana</name>
    <dbReference type="NCBI Taxonomy" id="92897"/>
    <lineage>
        <taxon>Eukaryota</taxon>
        <taxon>Fungi</taxon>
        <taxon>Dikarya</taxon>
        <taxon>Ascomycota</taxon>
        <taxon>Pezizomycotina</taxon>
        <taxon>Sordariomycetes</taxon>
        <taxon>Sordariomycetidae</taxon>
        <taxon>Sordariales</taxon>
        <taxon>Lasiosphaeriaceae</taxon>
        <taxon>Cercophora</taxon>
    </lineage>
</organism>
<name>A0AA39YEL2_9PEZI</name>
<proteinExistence type="predicted"/>
<feature type="signal peptide" evidence="1">
    <location>
        <begin position="1"/>
        <end position="19"/>
    </location>
</feature>
<reference evidence="3" key="1">
    <citation type="submission" date="2023-06" db="EMBL/GenBank/DDBJ databases">
        <title>Genome-scale phylogeny and comparative genomics of the fungal order Sordariales.</title>
        <authorList>
            <consortium name="Lawrence Berkeley National Laboratory"/>
            <person name="Hensen N."/>
            <person name="Bonometti L."/>
            <person name="Westerberg I."/>
            <person name="Brannstrom I.O."/>
            <person name="Guillou S."/>
            <person name="Cros-Aarteil S."/>
            <person name="Calhoun S."/>
            <person name="Haridas S."/>
            <person name="Kuo A."/>
            <person name="Mondo S."/>
            <person name="Pangilinan J."/>
            <person name="Riley R."/>
            <person name="Labutti K."/>
            <person name="Andreopoulos B."/>
            <person name="Lipzen A."/>
            <person name="Chen C."/>
            <person name="Yanf M."/>
            <person name="Daum C."/>
            <person name="Ng V."/>
            <person name="Clum A."/>
            <person name="Steindorff A."/>
            <person name="Ohm R."/>
            <person name="Martin F."/>
            <person name="Silar P."/>
            <person name="Natvig D."/>
            <person name="Lalanne C."/>
            <person name="Gautier V."/>
            <person name="Ament-Velasquez S.L."/>
            <person name="Kruys A."/>
            <person name="Hutchinson M.I."/>
            <person name="Powell A.J."/>
            <person name="Barry K."/>
            <person name="Miller A.N."/>
            <person name="Grigoriev I.V."/>
            <person name="Debuchy R."/>
            <person name="Gladieux P."/>
            <person name="Thoren M.H."/>
            <person name="Johannesson H."/>
        </authorList>
    </citation>
    <scope>NUCLEOTIDE SEQUENCE</scope>
    <source>
        <strain evidence="3">SMH2532-1</strain>
    </source>
</reference>
<gene>
    <name evidence="3" type="ORF">B0T16DRAFT_372713</name>
</gene>
<dbReference type="Proteomes" id="UP001174936">
    <property type="component" value="Unassembled WGS sequence"/>
</dbReference>
<keyword evidence="4" id="KW-1185">Reference proteome</keyword>
<accession>A0AA39YEL2</accession>